<evidence type="ECO:0000256" key="2">
    <source>
        <dbReference type="ARBA" id="ARBA00022679"/>
    </source>
</evidence>
<dbReference type="InterPro" id="IPR008271">
    <property type="entry name" value="Ser/Thr_kinase_AS"/>
</dbReference>
<dbReference type="PANTHER" id="PTHR24058:SF103">
    <property type="entry name" value="SERINE_THREONINE-PROTEIN KINASE PRP4 HOMOLOG"/>
    <property type="match status" value="1"/>
</dbReference>
<dbReference type="PANTHER" id="PTHR24058">
    <property type="entry name" value="DUAL SPECIFICITY PROTEIN KINASE"/>
    <property type="match status" value="1"/>
</dbReference>
<dbReference type="OrthoDB" id="5979581at2759"/>
<dbReference type="AlphaFoldDB" id="A0A9P5YSI7"/>
<keyword evidence="8" id="KW-1185">Reference proteome</keyword>
<dbReference type="Pfam" id="PF00069">
    <property type="entry name" value="Pkinase"/>
    <property type="match status" value="1"/>
</dbReference>
<evidence type="ECO:0000256" key="1">
    <source>
        <dbReference type="ARBA" id="ARBA00022527"/>
    </source>
</evidence>
<evidence type="ECO:0000313" key="8">
    <source>
        <dbReference type="Proteomes" id="UP000807469"/>
    </source>
</evidence>
<dbReference type="SMART" id="SM00220">
    <property type="entry name" value="S_TKc"/>
    <property type="match status" value="1"/>
</dbReference>
<dbReference type="Proteomes" id="UP000807469">
    <property type="component" value="Unassembled WGS sequence"/>
</dbReference>
<keyword evidence="4 7" id="KW-0418">Kinase</keyword>
<feature type="domain" description="Protein kinase" evidence="6">
    <location>
        <begin position="77"/>
        <end position="413"/>
    </location>
</feature>
<evidence type="ECO:0000256" key="4">
    <source>
        <dbReference type="ARBA" id="ARBA00022777"/>
    </source>
</evidence>
<gene>
    <name evidence="7" type="ORF">BDN70DRAFT_865907</name>
</gene>
<dbReference type="Gene3D" id="1.10.510.10">
    <property type="entry name" value="Transferase(Phosphotransferase) domain 1"/>
    <property type="match status" value="1"/>
</dbReference>
<organism evidence="7 8">
    <name type="scientific">Pholiota conissans</name>
    <dbReference type="NCBI Taxonomy" id="109636"/>
    <lineage>
        <taxon>Eukaryota</taxon>
        <taxon>Fungi</taxon>
        <taxon>Dikarya</taxon>
        <taxon>Basidiomycota</taxon>
        <taxon>Agaricomycotina</taxon>
        <taxon>Agaricomycetes</taxon>
        <taxon>Agaricomycetidae</taxon>
        <taxon>Agaricales</taxon>
        <taxon>Agaricineae</taxon>
        <taxon>Strophariaceae</taxon>
        <taxon>Pholiota</taxon>
    </lineage>
</organism>
<keyword evidence="2" id="KW-0808">Transferase</keyword>
<sequence>MSRALLVLNTNVFKRSKPNFAHIRCSSTITGVSPRIFPTTGFTTIPASKKFEEERWAWYKPQSFYPVRIGDVLHSKYQVLYKLGYGTTATSWLCRDLHRDAYVCMKSMVCNHPSAKREVKAYKAIKKAEKTTKLYGVKRRDFIRRALDHFQLRISNRKYQFLIHEPLGMSLSDICKIEGGRVPIDFVKEVTFKLPLGLETIHEAEVIHADIKESNILFHMQDETMFKEAEEREFEHPSKRKITDETFGSKRGLVLCDFGEARTGKDEYVEHVQPAPYRAPEVFLYLPWTKAIDIGTWLHEHLFPPQGEDELTRDTNQLARMVALLGPPPEALLADSGPRALEFFNEDGSPKGDVPNDTLESLLASSLDSEHEDDDRKMTTEESEMFLAFIRRALTWDDVKRPSASELFADPWVLDSIVGKSSPSQS</sequence>
<dbReference type="InterPro" id="IPR000719">
    <property type="entry name" value="Prot_kinase_dom"/>
</dbReference>
<proteinExistence type="predicted"/>
<evidence type="ECO:0000259" key="6">
    <source>
        <dbReference type="PROSITE" id="PS50011"/>
    </source>
</evidence>
<protein>
    <submittedName>
        <fullName evidence="7">Kinase-like protein</fullName>
    </submittedName>
</protein>
<dbReference type="GO" id="GO:0004674">
    <property type="term" value="F:protein serine/threonine kinase activity"/>
    <property type="evidence" value="ECO:0007669"/>
    <property type="project" value="UniProtKB-KW"/>
</dbReference>
<evidence type="ECO:0000313" key="7">
    <source>
        <dbReference type="EMBL" id="KAF9474649.1"/>
    </source>
</evidence>
<dbReference type="SUPFAM" id="SSF56112">
    <property type="entry name" value="Protein kinase-like (PK-like)"/>
    <property type="match status" value="1"/>
</dbReference>
<accession>A0A9P5YSI7</accession>
<reference evidence="7" key="1">
    <citation type="submission" date="2020-11" db="EMBL/GenBank/DDBJ databases">
        <authorList>
            <consortium name="DOE Joint Genome Institute"/>
            <person name="Ahrendt S."/>
            <person name="Riley R."/>
            <person name="Andreopoulos W."/>
            <person name="Labutti K."/>
            <person name="Pangilinan J."/>
            <person name="Ruiz-Duenas F.J."/>
            <person name="Barrasa J.M."/>
            <person name="Sanchez-Garcia M."/>
            <person name="Camarero S."/>
            <person name="Miyauchi S."/>
            <person name="Serrano A."/>
            <person name="Linde D."/>
            <person name="Babiker R."/>
            <person name="Drula E."/>
            <person name="Ayuso-Fernandez I."/>
            <person name="Pacheco R."/>
            <person name="Padilla G."/>
            <person name="Ferreira P."/>
            <person name="Barriuso J."/>
            <person name="Kellner H."/>
            <person name="Castanera R."/>
            <person name="Alfaro M."/>
            <person name="Ramirez L."/>
            <person name="Pisabarro A.G."/>
            <person name="Kuo A."/>
            <person name="Tritt A."/>
            <person name="Lipzen A."/>
            <person name="He G."/>
            <person name="Yan M."/>
            <person name="Ng V."/>
            <person name="Cullen D."/>
            <person name="Martin F."/>
            <person name="Rosso M.-N."/>
            <person name="Henrissat B."/>
            <person name="Hibbett D."/>
            <person name="Martinez A.T."/>
            <person name="Grigoriev I.V."/>
        </authorList>
    </citation>
    <scope>NUCLEOTIDE SEQUENCE</scope>
    <source>
        <strain evidence="7">CIRM-BRFM 674</strain>
    </source>
</reference>
<dbReference type="InterPro" id="IPR011009">
    <property type="entry name" value="Kinase-like_dom_sf"/>
</dbReference>
<comment type="caution">
    <text evidence="7">The sequence shown here is derived from an EMBL/GenBank/DDBJ whole genome shotgun (WGS) entry which is preliminary data.</text>
</comment>
<keyword evidence="5" id="KW-0067">ATP-binding</keyword>
<dbReference type="InterPro" id="IPR050494">
    <property type="entry name" value="Ser_Thr_dual-spec_kinase"/>
</dbReference>
<dbReference type="PROSITE" id="PS00108">
    <property type="entry name" value="PROTEIN_KINASE_ST"/>
    <property type="match status" value="1"/>
</dbReference>
<dbReference type="PROSITE" id="PS50011">
    <property type="entry name" value="PROTEIN_KINASE_DOM"/>
    <property type="match status" value="1"/>
</dbReference>
<keyword evidence="3" id="KW-0547">Nucleotide-binding</keyword>
<keyword evidence="1" id="KW-0723">Serine/threonine-protein kinase</keyword>
<evidence type="ECO:0000256" key="3">
    <source>
        <dbReference type="ARBA" id="ARBA00022741"/>
    </source>
</evidence>
<name>A0A9P5YSI7_9AGAR</name>
<dbReference type="EMBL" id="MU155368">
    <property type="protein sequence ID" value="KAF9474649.1"/>
    <property type="molecule type" value="Genomic_DNA"/>
</dbReference>
<evidence type="ECO:0000256" key="5">
    <source>
        <dbReference type="ARBA" id="ARBA00022840"/>
    </source>
</evidence>
<dbReference type="Gene3D" id="3.30.200.20">
    <property type="entry name" value="Phosphorylase Kinase, domain 1"/>
    <property type="match status" value="1"/>
</dbReference>
<dbReference type="GO" id="GO:0005524">
    <property type="term" value="F:ATP binding"/>
    <property type="evidence" value="ECO:0007669"/>
    <property type="project" value="UniProtKB-KW"/>
</dbReference>